<dbReference type="EMBL" id="MPGH01000007">
    <property type="protein sequence ID" value="OLN97670.1"/>
    <property type="molecule type" value="Genomic_DNA"/>
</dbReference>
<feature type="signal peptide" evidence="1">
    <location>
        <begin position="1"/>
        <end position="28"/>
    </location>
</feature>
<dbReference type="AlphaFoldDB" id="A0A1Q8S8C1"/>
<feature type="chain" id="PRO_5011960360" description="Peptidase S33 tripeptidyl aminopeptidase-like C-terminal domain-containing protein" evidence="1">
    <location>
        <begin position="29"/>
        <end position="395"/>
    </location>
</feature>
<comment type="caution">
    <text evidence="3">The sequence shown here is derived from an EMBL/GenBank/DDBJ whole genome shotgun (WGS) entry which is preliminary data.</text>
</comment>
<keyword evidence="4" id="KW-1185">Reference proteome</keyword>
<gene>
    <name evidence="3" type="ORF">CCHL11_09632</name>
</gene>
<keyword evidence="1" id="KW-0732">Signal</keyword>
<reference evidence="3 4" key="1">
    <citation type="submission" date="2016-11" db="EMBL/GenBank/DDBJ databases">
        <title>Draft Genome Assembly of Colletotrichum chlorophyti a pathogen of herbaceous plants.</title>
        <authorList>
            <person name="Gan P."/>
            <person name="Narusaka M."/>
            <person name="Tsushima A."/>
            <person name="Narusaka Y."/>
            <person name="Takano Y."/>
            <person name="Shirasu K."/>
        </authorList>
    </citation>
    <scope>NUCLEOTIDE SEQUENCE [LARGE SCALE GENOMIC DNA]</scope>
    <source>
        <strain evidence="3 4">NTL11</strain>
    </source>
</reference>
<name>A0A1Q8S8C1_9PEZI</name>
<evidence type="ECO:0000256" key="1">
    <source>
        <dbReference type="SAM" id="SignalP"/>
    </source>
</evidence>
<evidence type="ECO:0000313" key="3">
    <source>
        <dbReference type="EMBL" id="OLN97670.1"/>
    </source>
</evidence>
<feature type="domain" description="Peptidase S33 tripeptidyl aminopeptidase-like C-terminal" evidence="2">
    <location>
        <begin position="334"/>
        <end position="379"/>
    </location>
</feature>
<protein>
    <recommendedName>
        <fullName evidence="2">Peptidase S33 tripeptidyl aminopeptidase-like C-terminal domain-containing protein</fullName>
    </recommendedName>
</protein>
<accession>A0A1Q8S8C1</accession>
<sequence>MLFKITIASLALAGKVLWTLAAITRSHSSSPFDWGPCEFVYEIEATAKFECSNFTVPLDCLKTSVNKTLNLRVTRVPAVNGESHGSIFFNQLRRAESRMQLKDALEGPESLLNYWGMSYGTILARHNCGRHVLRQDGSSDVDNAVYDYLDRCVKAGPDLCPLAARNKSAYVLNKRMYEFMDELLRLPIPIGDATVIDASAFKLALRLILYGNSLWPTFSIILNELFKAADQRDLNTIVSIWIPVAEATDIMGHLQDDSMFGIYCSDKNTGTDSFDDIFAVSEELAGVSKALGEVPNNLVYLCARWPYHAKGGYKSDCNGTIKTANPMLFIGTSEVFVGSGVLTHSGAGHGVTGHPSLCTAKAIRAYFHGGELPVKDLNCTADHDAFDTTKTWKDS</sequence>
<dbReference type="InterPro" id="IPR013595">
    <property type="entry name" value="Pept_S33_TAP-like_C"/>
</dbReference>
<dbReference type="OrthoDB" id="425534at2759"/>
<proteinExistence type="predicted"/>
<dbReference type="Pfam" id="PF08386">
    <property type="entry name" value="Abhydrolase_4"/>
    <property type="match status" value="1"/>
</dbReference>
<evidence type="ECO:0000313" key="4">
    <source>
        <dbReference type="Proteomes" id="UP000186583"/>
    </source>
</evidence>
<dbReference type="STRING" id="708187.A0A1Q8S8C1"/>
<dbReference type="Proteomes" id="UP000186583">
    <property type="component" value="Unassembled WGS sequence"/>
</dbReference>
<evidence type="ECO:0000259" key="2">
    <source>
        <dbReference type="Pfam" id="PF08386"/>
    </source>
</evidence>
<organism evidence="3 4">
    <name type="scientific">Colletotrichum chlorophyti</name>
    <dbReference type="NCBI Taxonomy" id="708187"/>
    <lineage>
        <taxon>Eukaryota</taxon>
        <taxon>Fungi</taxon>
        <taxon>Dikarya</taxon>
        <taxon>Ascomycota</taxon>
        <taxon>Pezizomycotina</taxon>
        <taxon>Sordariomycetes</taxon>
        <taxon>Hypocreomycetidae</taxon>
        <taxon>Glomerellales</taxon>
        <taxon>Glomerellaceae</taxon>
        <taxon>Colletotrichum</taxon>
    </lineage>
</organism>